<organism evidence="2">
    <name type="scientific">Castellaniella ginsengisoli</name>
    <dbReference type="NCBI Taxonomy" id="546114"/>
    <lineage>
        <taxon>Bacteria</taxon>
        <taxon>Pseudomonadati</taxon>
        <taxon>Pseudomonadota</taxon>
        <taxon>Betaproteobacteria</taxon>
        <taxon>Burkholderiales</taxon>
        <taxon>Alcaligenaceae</taxon>
        <taxon>Castellaniella</taxon>
    </lineage>
</organism>
<feature type="compositionally biased region" description="Gly residues" evidence="1">
    <location>
        <begin position="14"/>
        <end position="25"/>
    </location>
</feature>
<dbReference type="RefSeq" id="WP_368640586.1">
    <property type="nucleotide sequence ID" value="NZ_CP158253.1"/>
</dbReference>
<dbReference type="EMBL" id="CP158257">
    <property type="protein sequence ID" value="XDJ55725.1"/>
    <property type="molecule type" value="Genomic_DNA"/>
</dbReference>
<dbReference type="GeneID" id="93065990"/>
<dbReference type="AlphaFoldDB" id="A0AB39CSR6"/>
<evidence type="ECO:0000313" key="3">
    <source>
        <dbReference type="EMBL" id="XDJ48469.1"/>
    </source>
</evidence>
<protein>
    <submittedName>
        <fullName evidence="2">Uncharacterized protein</fullName>
    </submittedName>
</protein>
<accession>A0AB39CSR6</accession>
<name>A0AB39CSR6_9BURK</name>
<dbReference type="EMBL" id="CP158254">
    <property type="protein sequence ID" value="XDJ48469.1"/>
    <property type="molecule type" value="Genomic_DNA"/>
</dbReference>
<dbReference type="EMBL" id="CP158253">
    <property type="protein sequence ID" value="XDJ45052.1"/>
    <property type="molecule type" value="Genomic_DNA"/>
</dbReference>
<feature type="compositionally biased region" description="Polar residues" evidence="1">
    <location>
        <begin position="36"/>
        <end position="53"/>
    </location>
</feature>
<dbReference type="KEGG" id="cgin:ABRZ00_00610"/>
<evidence type="ECO:0000313" key="2">
    <source>
        <dbReference type="EMBL" id="XDJ45052.1"/>
    </source>
</evidence>
<evidence type="ECO:0000313" key="4">
    <source>
        <dbReference type="EMBL" id="XDJ55725.1"/>
    </source>
</evidence>
<reference evidence="2" key="1">
    <citation type="submission" date="2024-05" db="EMBL/GenBank/DDBJ databases">
        <authorList>
            <person name="Luo Y.-C."/>
            <person name="Nicholds J."/>
            <person name="Mortimer T."/>
            <person name="Maboni G."/>
        </authorList>
    </citation>
    <scope>NUCLEOTIDE SEQUENCE</scope>
    <source>
        <strain evidence="4">150221</strain>
        <strain evidence="3">151836</strain>
        <strain evidence="2">153271</strain>
    </source>
</reference>
<sequence length="293" mass="30873">MWIKHKLMAPEGDGSSGGGGGGEAGGAETAPGTEVAQGQEQPGSVLGTGQNAPEATPSEFIPEKYHVKGADGELDVQASAQKLAEAYGHLSKKMGGDGAPPASADAYEIAVPDEIKGTLEEKGIDIKADPEIKDFLGRAHAAGMTQAQIDVVMGEYFKLAPQIANGSMILDQRAATDQLKEVWSTDADFNRNTHLAYTATAAAIERAGVSMEEVEAAGLGNNPVFLRLMAALGSEFQEDNAPGGTVHKSFGEDDITKLETSEAYSNPKHPDHDKVSKQVKAWYDRKYGTETVA</sequence>
<gene>
    <name evidence="4" type="ORF">ABRZ00_00610</name>
    <name evidence="2" type="ORF">ABRZ02_01780</name>
    <name evidence="3" type="ORF">ABRZ04_05235</name>
</gene>
<evidence type="ECO:0000256" key="1">
    <source>
        <dbReference type="SAM" id="MobiDB-lite"/>
    </source>
</evidence>
<proteinExistence type="predicted"/>
<feature type="region of interest" description="Disordered" evidence="1">
    <location>
        <begin position="1"/>
        <end position="59"/>
    </location>
</feature>